<sequence>MKNSLSSTPPPRRKFLLRLLFLTLFIIPTSSTNLPETSLHHPHHHGLHDHHCATATISTPKHQRPHPPCLQSQILYPRRPPLPPLPQQHLQPPPPPPEEIDPRYGVAKRLVPSGPNPLHN</sequence>
<dbReference type="EMBL" id="CM042011">
    <property type="protein sequence ID" value="KAI3763679.1"/>
    <property type="molecule type" value="Genomic_DNA"/>
</dbReference>
<reference evidence="2" key="1">
    <citation type="journal article" date="2022" name="Mol. Ecol. Resour.">
        <title>The genomes of chicory, endive, great burdock and yacon provide insights into Asteraceae palaeo-polyploidization history and plant inulin production.</title>
        <authorList>
            <person name="Fan W."/>
            <person name="Wang S."/>
            <person name="Wang H."/>
            <person name="Wang A."/>
            <person name="Jiang F."/>
            <person name="Liu H."/>
            <person name="Zhao H."/>
            <person name="Xu D."/>
            <person name="Zhang Y."/>
        </authorList>
    </citation>
    <scope>NUCLEOTIDE SEQUENCE [LARGE SCALE GENOMIC DNA]</scope>
    <source>
        <strain evidence="2">cv. Punajuju</strain>
    </source>
</reference>
<protein>
    <submittedName>
        <fullName evidence="1">Uncharacterized protein</fullName>
    </submittedName>
</protein>
<dbReference type="Proteomes" id="UP001055811">
    <property type="component" value="Linkage Group LG03"/>
</dbReference>
<name>A0ACB9EXK3_CICIN</name>
<gene>
    <name evidence="1" type="ORF">L2E82_13673</name>
</gene>
<proteinExistence type="predicted"/>
<reference evidence="1 2" key="2">
    <citation type="journal article" date="2022" name="Mol. Ecol. Resour.">
        <title>The genomes of chicory, endive, great burdock and yacon provide insights into Asteraceae paleo-polyploidization history and plant inulin production.</title>
        <authorList>
            <person name="Fan W."/>
            <person name="Wang S."/>
            <person name="Wang H."/>
            <person name="Wang A."/>
            <person name="Jiang F."/>
            <person name="Liu H."/>
            <person name="Zhao H."/>
            <person name="Xu D."/>
            <person name="Zhang Y."/>
        </authorList>
    </citation>
    <scope>NUCLEOTIDE SEQUENCE [LARGE SCALE GENOMIC DNA]</scope>
    <source>
        <strain evidence="2">cv. Punajuju</strain>
        <tissue evidence="1">Leaves</tissue>
    </source>
</reference>
<keyword evidence="2" id="KW-1185">Reference proteome</keyword>
<comment type="caution">
    <text evidence="1">The sequence shown here is derived from an EMBL/GenBank/DDBJ whole genome shotgun (WGS) entry which is preliminary data.</text>
</comment>
<evidence type="ECO:0000313" key="2">
    <source>
        <dbReference type="Proteomes" id="UP001055811"/>
    </source>
</evidence>
<accession>A0ACB9EXK3</accession>
<organism evidence="1 2">
    <name type="scientific">Cichorium intybus</name>
    <name type="common">Chicory</name>
    <dbReference type="NCBI Taxonomy" id="13427"/>
    <lineage>
        <taxon>Eukaryota</taxon>
        <taxon>Viridiplantae</taxon>
        <taxon>Streptophyta</taxon>
        <taxon>Embryophyta</taxon>
        <taxon>Tracheophyta</taxon>
        <taxon>Spermatophyta</taxon>
        <taxon>Magnoliopsida</taxon>
        <taxon>eudicotyledons</taxon>
        <taxon>Gunneridae</taxon>
        <taxon>Pentapetalae</taxon>
        <taxon>asterids</taxon>
        <taxon>campanulids</taxon>
        <taxon>Asterales</taxon>
        <taxon>Asteraceae</taxon>
        <taxon>Cichorioideae</taxon>
        <taxon>Cichorieae</taxon>
        <taxon>Cichoriinae</taxon>
        <taxon>Cichorium</taxon>
    </lineage>
</organism>
<evidence type="ECO:0000313" key="1">
    <source>
        <dbReference type="EMBL" id="KAI3763679.1"/>
    </source>
</evidence>